<evidence type="ECO:0000313" key="2">
    <source>
        <dbReference type="EMBL" id="KAK9163542.1"/>
    </source>
</evidence>
<feature type="region of interest" description="Disordered" evidence="1">
    <location>
        <begin position="1"/>
        <end position="48"/>
    </location>
</feature>
<feature type="compositionally biased region" description="Basic and acidic residues" evidence="1">
    <location>
        <begin position="29"/>
        <end position="48"/>
    </location>
</feature>
<reference evidence="2 3" key="1">
    <citation type="submission" date="2024-01" db="EMBL/GenBank/DDBJ databases">
        <title>Genome assemblies of Stephania.</title>
        <authorList>
            <person name="Yang L."/>
        </authorList>
    </citation>
    <scope>NUCLEOTIDE SEQUENCE [LARGE SCALE GENOMIC DNA]</scope>
    <source>
        <strain evidence="2">YNDBR</strain>
        <tissue evidence="2">Leaf</tissue>
    </source>
</reference>
<evidence type="ECO:0000256" key="1">
    <source>
        <dbReference type="SAM" id="MobiDB-lite"/>
    </source>
</evidence>
<gene>
    <name evidence="2" type="ORF">Syun_004444</name>
</gene>
<dbReference type="AlphaFoldDB" id="A0AAP0L319"/>
<accession>A0AAP0L319</accession>
<keyword evidence="3" id="KW-1185">Reference proteome</keyword>
<comment type="caution">
    <text evidence="2">The sequence shown here is derived from an EMBL/GenBank/DDBJ whole genome shotgun (WGS) entry which is preliminary data.</text>
</comment>
<evidence type="ECO:0000313" key="3">
    <source>
        <dbReference type="Proteomes" id="UP001420932"/>
    </source>
</evidence>
<feature type="compositionally biased region" description="Basic and acidic residues" evidence="1">
    <location>
        <begin position="13"/>
        <end position="22"/>
    </location>
</feature>
<name>A0AAP0L319_9MAGN</name>
<proteinExistence type="predicted"/>
<organism evidence="2 3">
    <name type="scientific">Stephania yunnanensis</name>
    <dbReference type="NCBI Taxonomy" id="152371"/>
    <lineage>
        <taxon>Eukaryota</taxon>
        <taxon>Viridiplantae</taxon>
        <taxon>Streptophyta</taxon>
        <taxon>Embryophyta</taxon>
        <taxon>Tracheophyta</taxon>
        <taxon>Spermatophyta</taxon>
        <taxon>Magnoliopsida</taxon>
        <taxon>Ranunculales</taxon>
        <taxon>Menispermaceae</taxon>
        <taxon>Menispermoideae</taxon>
        <taxon>Cissampelideae</taxon>
        <taxon>Stephania</taxon>
    </lineage>
</organism>
<protein>
    <submittedName>
        <fullName evidence="2">Uncharacterized protein</fullName>
    </submittedName>
</protein>
<dbReference type="EMBL" id="JBBNAF010000002">
    <property type="protein sequence ID" value="KAK9163542.1"/>
    <property type="molecule type" value="Genomic_DNA"/>
</dbReference>
<dbReference type="Proteomes" id="UP001420932">
    <property type="component" value="Unassembled WGS sequence"/>
</dbReference>
<sequence>MGKSRSEEDEGIIGDKRFRIESGDAAEEEAQRVKGRPAGEKATTRRSLPERVDHFRHFLNNPFRLFAKQT</sequence>